<dbReference type="InterPro" id="IPR003593">
    <property type="entry name" value="AAA+_ATPase"/>
</dbReference>
<comment type="caution">
    <text evidence="5">The sequence shown here is derived from an EMBL/GenBank/DDBJ whole genome shotgun (WGS) entry which is preliminary data.</text>
</comment>
<name>A0AA91D7X9_9GAMM</name>
<comment type="similarity">
    <text evidence="1">Belongs to the AAA ATPase family.</text>
</comment>
<dbReference type="EMBL" id="LUUL01000146">
    <property type="protein sequence ID" value="OAI21256.1"/>
    <property type="molecule type" value="Genomic_DNA"/>
</dbReference>
<dbReference type="GO" id="GO:0016887">
    <property type="term" value="F:ATP hydrolysis activity"/>
    <property type="evidence" value="ECO:0007669"/>
    <property type="project" value="InterPro"/>
</dbReference>
<sequence>MEHGYDNDEIATLFALPGTGLEGEYDPVLARKLLQQCHLEAEECSEELVFPQPLSENLQKLTHLVGLNETECQLLGFSVMLNQNRLLNDASDCLGTELSMLKLTYTLAVLLDVPQQAVQEALSSRALLAESGLLTIERDFKNVLSSKLEILSSSFADRLMSESTSPVDWLRDMIVPSPAPHLTLTDYPHIQDQLDFLLPYLQLAVRDKRHGVNVFVYGVPGTGKTQLTRLLAEHLACPLYEVASEDDDGDPADGEQRLSTLRAAQAFFKNTDALLLFDEVEDVFNDGDGYFGGKSTAQTRKAWMNRVLEGNPIPTFWLGNRIDSVDPAFIRRFDWVIELPVPPKAQRERILRHSCGSVLTDQAIKRLASCEELAPAVISRAAQVIGSLQDQFSTEQLSSALQQMMNKTLIAQGHAGLNQDDAQRLPDGYDPGLINCDADLLWIAEGIKRHGSARLCLFGPPGTGKSAYSRWLAEQLDKPLHIKRGADLFCKWVGGTEKNIARVFQEAKEDHAVLLIDEVDSFLQDRNRSQNSWEITGVNEMLTRMEAYNGVFIASTNRLEGIDSAALRRFDLKVKFDALKPQQAWKLLLNYCQSLGLPEPDAEWQAAMHKLDGLTPGDFAVLARQHKFRPIHDVRAMIEALAAECVLKEPHKRQPIGFV</sequence>
<dbReference type="PANTHER" id="PTHR23073">
    <property type="entry name" value="26S PROTEASOME REGULATORY SUBUNIT"/>
    <property type="match status" value="1"/>
</dbReference>
<keyword evidence="3" id="KW-0067">ATP-binding</keyword>
<keyword evidence="6" id="KW-1185">Reference proteome</keyword>
<evidence type="ECO:0000259" key="4">
    <source>
        <dbReference type="SMART" id="SM00382"/>
    </source>
</evidence>
<dbReference type="Gene3D" id="3.40.50.300">
    <property type="entry name" value="P-loop containing nucleotide triphosphate hydrolases"/>
    <property type="match status" value="2"/>
</dbReference>
<reference evidence="5 6" key="1">
    <citation type="submission" date="2016-03" db="EMBL/GenBank/DDBJ databases">
        <authorList>
            <person name="Heylen K."/>
            <person name="De Vos P."/>
            <person name="Vekeman B."/>
        </authorList>
    </citation>
    <scope>NUCLEOTIDE SEQUENCE [LARGE SCALE GENOMIC DNA]</scope>
    <source>
        <strain evidence="5 6">R-49807</strain>
    </source>
</reference>
<evidence type="ECO:0000256" key="2">
    <source>
        <dbReference type="ARBA" id="ARBA00022741"/>
    </source>
</evidence>
<dbReference type="InterPro" id="IPR003959">
    <property type="entry name" value="ATPase_AAA_core"/>
</dbReference>
<dbReference type="SMART" id="SM00382">
    <property type="entry name" value="AAA"/>
    <property type="match status" value="2"/>
</dbReference>
<accession>A0AA91D7X9</accession>
<dbReference type="InterPro" id="IPR050221">
    <property type="entry name" value="26S_Proteasome_ATPase"/>
</dbReference>
<proteinExistence type="inferred from homology"/>
<protein>
    <recommendedName>
        <fullName evidence="4">AAA+ ATPase domain-containing protein</fullName>
    </recommendedName>
</protein>
<dbReference type="GO" id="GO:0005524">
    <property type="term" value="F:ATP binding"/>
    <property type="evidence" value="ECO:0007669"/>
    <property type="project" value="UniProtKB-KW"/>
</dbReference>
<gene>
    <name evidence="5" type="ORF">A1356_21325</name>
</gene>
<evidence type="ECO:0000313" key="6">
    <source>
        <dbReference type="Proteomes" id="UP000077734"/>
    </source>
</evidence>
<organism evidence="5 6">
    <name type="scientific">Methylomonas koyamae</name>
    <dbReference type="NCBI Taxonomy" id="702114"/>
    <lineage>
        <taxon>Bacteria</taxon>
        <taxon>Pseudomonadati</taxon>
        <taxon>Pseudomonadota</taxon>
        <taxon>Gammaproteobacteria</taxon>
        <taxon>Methylococcales</taxon>
        <taxon>Methylococcaceae</taxon>
        <taxon>Methylomonas</taxon>
    </lineage>
</organism>
<evidence type="ECO:0000256" key="3">
    <source>
        <dbReference type="ARBA" id="ARBA00022840"/>
    </source>
</evidence>
<evidence type="ECO:0000256" key="1">
    <source>
        <dbReference type="ARBA" id="ARBA00006914"/>
    </source>
</evidence>
<dbReference type="SUPFAM" id="SSF52540">
    <property type="entry name" value="P-loop containing nucleoside triphosphate hydrolases"/>
    <property type="match status" value="2"/>
</dbReference>
<evidence type="ECO:0000313" key="5">
    <source>
        <dbReference type="EMBL" id="OAI21256.1"/>
    </source>
</evidence>
<dbReference type="Pfam" id="PF00004">
    <property type="entry name" value="AAA"/>
    <property type="match status" value="2"/>
</dbReference>
<dbReference type="CDD" id="cd19481">
    <property type="entry name" value="RecA-like_protease"/>
    <property type="match status" value="1"/>
</dbReference>
<feature type="domain" description="AAA+ ATPase" evidence="4">
    <location>
        <begin position="210"/>
        <end position="343"/>
    </location>
</feature>
<feature type="domain" description="AAA+ ATPase" evidence="4">
    <location>
        <begin position="451"/>
        <end position="580"/>
    </location>
</feature>
<dbReference type="Proteomes" id="UP000077734">
    <property type="component" value="Unassembled WGS sequence"/>
</dbReference>
<dbReference type="AlphaFoldDB" id="A0AA91D7X9"/>
<dbReference type="InterPro" id="IPR027417">
    <property type="entry name" value="P-loop_NTPase"/>
</dbReference>
<keyword evidence="2" id="KW-0547">Nucleotide-binding</keyword>